<organism evidence="3">
    <name type="scientific">Emiliania huxleyi</name>
    <name type="common">Coccolithophore</name>
    <name type="synonym">Pontosphaera huxleyi</name>
    <dbReference type="NCBI Taxonomy" id="2903"/>
    <lineage>
        <taxon>Eukaryota</taxon>
        <taxon>Haptista</taxon>
        <taxon>Haptophyta</taxon>
        <taxon>Prymnesiophyceae</taxon>
        <taxon>Isochrysidales</taxon>
        <taxon>Noelaerhabdaceae</taxon>
        <taxon>Emiliania</taxon>
    </lineage>
</organism>
<feature type="compositionally biased region" description="Acidic residues" evidence="2">
    <location>
        <begin position="1277"/>
        <end position="1296"/>
    </location>
</feature>
<sequence>MLDLAGGIVPVPTGVAVTKAVALQVYLLFQQQRLKHLAFKHVYLVLASFSLGYRVNSAPTAAVERLRRFFSSKESGARVGLAEDYKERVKKRSRDEILKQLTVPEARRHLMQLYDHEPLNFSFEVAGGGGGGDPGGSGTTAPAPTQPAPGPLDVRTRTLATQLTLMAAGAHCDFAKGARPYFWDQTAERWVQSTGPTAWSDRLGEIPLDVLRIIDGAVRQVKLPLARRAETYELQAIALRKQLDDERRRTDELVTAARASKRGAERTLRQAAALRDQAADERRATEAAMEAARREHEMDLKEARAAAAAKYNVLRAEARAERVTAGEKITELERIITELERGLRGAKVALRAAGRQAATAADEAASELDRAKSGRVWSAVREAEARREAAEKRCNDLQDELEELQQQLGSRSQSRQRDAEQLRYFKTRTEDLQAKIAAYDMRANRRFYDIEPIAEENALLREQLAEARAEAAKYKGIAEPDASYFRNGGGYTLEHDLAIAECVTKARVSRNQVPRLFIIFGRFYRIKLPTHVQRVPHKKVAGKMTYVERTLLYVGGKTHVKEVCAVLNQAHKLQVGVQLLESPNDSYCYISDGAESLQTDYLAQLLSHRDASGKLQTIALDLSTLHGKSSEAQCAAFRESMRAVAEICRDLNVTTAVEPMLLNFTPSSSMNDRAAPARKAARLVRGVAEGEDDPTCAHHGIVNIFEGGRKEIDKVLKAAMNITEEQSAADAAKIKNMRTHVGWFSSPSCSLIYQTVKYTALFSSKGYAVGSKFRQWILTQLAAQEGDIPGDQLLGSVEDLLAICGSRDYVFFMNAAVTERFSQDGSLLTFLEEEDTMGAEAGGKLRKSILLGFRSDYIMAAVRAMALICDSALWELLRAIGSDTHILDILPVMWPETLAFFEAAAAAPSKVVDGSLTLSLSVAREAKVTPRATRAAIDIARIREKAAGDTIIEKMLSSAFTAMAEGTRNHASEFLPGGNFCSEKITDELRQRLSGMPTTSTSAERTFALGRDHDQRAGACRDDTRSGAILGAMDNTHEFMRGREKGEEEWRMLRRLARRGMKETMAEKRIAAGRVAATERNAKLEGHRAKQAAKKKELARLEAIPLATRYSELKGMVGDELVDQLRKHKLLGKKGFTVTQPNREAYFLQLQTLLLEADPAANDLEDGDSGITGRGIRKKSAGGGGKRKKKKKGVIYYMDYEWTQEEEDDFEVSAIVGKVVADGKVTYANQGKAKVGTVLYRVVWKDFPPDLVWYEPEDNLGEGYLKEYEARVAAEAAADEESAREDAELEELEEAEALARDE</sequence>
<dbReference type="CDD" id="cd00024">
    <property type="entry name" value="CD_CSD"/>
    <property type="match status" value="1"/>
</dbReference>
<feature type="coiled-coil region" evidence="1">
    <location>
        <begin position="450"/>
        <end position="477"/>
    </location>
</feature>
<name>A0A7S3TLE3_EMIHU</name>
<protein>
    <recommendedName>
        <fullName evidence="4">Chromo domain-containing protein</fullName>
    </recommendedName>
</protein>
<feature type="region of interest" description="Disordered" evidence="2">
    <location>
        <begin position="125"/>
        <end position="151"/>
    </location>
</feature>
<feature type="coiled-coil region" evidence="1">
    <location>
        <begin position="229"/>
        <end position="306"/>
    </location>
</feature>
<evidence type="ECO:0008006" key="4">
    <source>
        <dbReference type="Google" id="ProtNLM"/>
    </source>
</evidence>
<dbReference type="Gene3D" id="2.40.50.40">
    <property type="match status" value="1"/>
</dbReference>
<dbReference type="EMBL" id="HBIR01052103">
    <property type="protein sequence ID" value="CAE0588052.1"/>
    <property type="molecule type" value="Transcribed_RNA"/>
</dbReference>
<feature type="compositionally biased region" description="Basic residues" evidence="2">
    <location>
        <begin position="1175"/>
        <end position="1188"/>
    </location>
</feature>
<proteinExistence type="predicted"/>
<evidence type="ECO:0000256" key="1">
    <source>
        <dbReference type="SAM" id="Coils"/>
    </source>
</evidence>
<reference evidence="3" key="1">
    <citation type="submission" date="2021-01" db="EMBL/GenBank/DDBJ databases">
        <authorList>
            <person name="Corre E."/>
            <person name="Pelletier E."/>
            <person name="Niang G."/>
            <person name="Scheremetjew M."/>
            <person name="Finn R."/>
            <person name="Kale V."/>
            <person name="Holt S."/>
            <person name="Cochrane G."/>
            <person name="Meng A."/>
            <person name="Brown T."/>
            <person name="Cohen L."/>
        </authorList>
    </citation>
    <scope>NUCLEOTIDE SEQUENCE</scope>
    <source>
        <strain evidence="3">379</strain>
    </source>
</reference>
<evidence type="ECO:0000313" key="3">
    <source>
        <dbReference type="EMBL" id="CAE0588052.1"/>
    </source>
</evidence>
<dbReference type="SUPFAM" id="SSF54160">
    <property type="entry name" value="Chromo domain-like"/>
    <property type="match status" value="1"/>
</dbReference>
<feature type="compositionally biased region" description="Gly residues" evidence="2">
    <location>
        <begin position="126"/>
        <end position="138"/>
    </location>
</feature>
<evidence type="ECO:0000256" key="2">
    <source>
        <dbReference type="SAM" id="MobiDB-lite"/>
    </source>
</evidence>
<feature type="region of interest" description="Disordered" evidence="2">
    <location>
        <begin position="1166"/>
        <end position="1188"/>
    </location>
</feature>
<keyword evidence="1" id="KW-0175">Coiled coil</keyword>
<dbReference type="InterPro" id="IPR016197">
    <property type="entry name" value="Chromo-like_dom_sf"/>
</dbReference>
<accession>A0A7S3TLE3</accession>
<feature type="coiled-coil region" evidence="1">
    <location>
        <begin position="380"/>
        <end position="414"/>
    </location>
</feature>
<feature type="region of interest" description="Disordered" evidence="2">
    <location>
        <begin position="1276"/>
        <end position="1302"/>
    </location>
</feature>
<gene>
    <name evidence="3" type="ORF">EHUX00137_LOCUS40673</name>
</gene>